<gene>
    <name evidence="1" type="ORF">MTUNDRAET4_2422</name>
</gene>
<name>A0A4U8Z1W3_METTU</name>
<proteinExistence type="predicted"/>
<evidence type="ECO:0000313" key="1">
    <source>
        <dbReference type="EMBL" id="VFU09309.1"/>
    </source>
</evidence>
<accession>A0A4U8Z1W3</accession>
<evidence type="ECO:0000313" key="2">
    <source>
        <dbReference type="Proteomes" id="UP000294360"/>
    </source>
</evidence>
<dbReference type="KEGG" id="mtun:MTUNDRAET4_2422"/>
<protein>
    <submittedName>
        <fullName evidence="1">Uncharacterized protein</fullName>
    </submittedName>
</protein>
<sequence>MGTMRKPCILLRLHEDQMSGDATGNHKGRAVYDRLPAPATVERLNKGYEARDFNDRPLDYSVCWPPPLAEPSTVDPLH</sequence>
<dbReference type="EMBL" id="LR536450">
    <property type="protein sequence ID" value="VFU09309.1"/>
    <property type="molecule type" value="Genomic_DNA"/>
</dbReference>
<organism evidence="1 2">
    <name type="scientific">Methylocella tundrae</name>
    <dbReference type="NCBI Taxonomy" id="227605"/>
    <lineage>
        <taxon>Bacteria</taxon>
        <taxon>Pseudomonadati</taxon>
        <taxon>Pseudomonadota</taxon>
        <taxon>Alphaproteobacteria</taxon>
        <taxon>Hyphomicrobiales</taxon>
        <taxon>Beijerinckiaceae</taxon>
        <taxon>Methylocella</taxon>
    </lineage>
</organism>
<reference evidence="1 2" key="1">
    <citation type="submission" date="2019-03" db="EMBL/GenBank/DDBJ databases">
        <authorList>
            <person name="Kox A.R. M."/>
        </authorList>
    </citation>
    <scope>NUCLEOTIDE SEQUENCE [LARGE SCALE GENOMIC DNA]</scope>
    <source>
        <strain evidence="1">MTUNDRAET4 annotated genome</strain>
    </source>
</reference>
<dbReference type="AlphaFoldDB" id="A0A4U8Z1W3"/>
<dbReference type="Proteomes" id="UP000294360">
    <property type="component" value="Chromosome"/>
</dbReference>